<organism evidence="1 2">
    <name type="scientific">Ataeniobius toweri</name>
    <dbReference type="NCBI Taxonomy" id="208326"/>
    <lineage>
        <taxon>Eukaryota</taxon>
        <taxon>Metazoa</taxon>
        <taxon>Chordata</taxon>
        <taxon>Craniata</taxon>
        <taxon>Vertebrata</taxon>
        <taxon>Euteleostomi</taxon>
        <taxon>Actinopterygii</taxon>
        <taxon>Neopterygii</taxon>
        <taxon>Teleostei</taxon>
        <taxon>Neoteleostei</taxon>
        <taxon>Acanthomorphata</taxon>
        <taxon>Ovalentaria</taxon>
        <taxon>Atherinomorphae</taxon>
        <taxon>Cyprinodontiformes</taxon>
        <taxon>Goodeidae</taxon>
        <taxon>Ataeniobius</taxon>
    </lineage>
</organism>
<dbReference type="EMBL" id="JAHUTI010069410">
    <property type="protein sequence ID" value="MED6254395.1"/>
    <property type="molecule type" value="Genomic_DNA"/>
</dbReference>
<name>A0ABU7BXV9_9TELE</name>
<dbReference type="Proteomes" id="UP001345963">
    <property type="component" value="Unassembled WGS sequence"/>
</dbReference>
<sequence>MKTQVHVPLTLGRWGENGDNFRSNGLLVYCDPNAAGLSCSLKLRNSSSTLSEILRVPVKPYLFTKRWEIICRSRLHVRCSSPSATAKSVTQQNEIGFTTFTQ</sequence>
<gene>
    <name evidence="1" type="ORF">ATANTOWER_024858</name>
</gene>
<protein>
    <submittedName>
        <fullName evidence="1">Uncharacterized protein</fullName>
    </submittedName>
</protein>
<accession>A0ABU7BXV9</accession>
<keyword evidence="2" id="KW-1185">Reference proteome</keyword>
<comment type="caution">
    <text evidence="1">The sequence shown here is derived from an EMBL/GenBank/DDBJ whole genome shotgun (WGS) entry which is preliminary data.</text>
</comment>
<proteinExistence type="predicted"/>
<reference evidence="1 2" key="1">
    <citation type="submission" date="2021-07" db="EMBL/GenBank/DDBJ databases">
        <authorList>
            <person name="Palmer J.M."/>
        </authorList>
    </citation>
    <scope>NUCLEOTIDE SEQUENCE [LARGE SCALE GENOMIC DNA]</scope>
    <source>
        <strain evidence="1 2">AT_MEX2019</strain>
        <tissue evidence="1">Muscle</tissue>
    </source>
</reference>
<evidence type="ECO:0000313" key="2">
    <source>
        <dbReference type="Proteomes" id="UP001345963"/>
    </source>
</evidence>
<evidence type="ECO:0000313" key="1">
    <source>
        <dbReference type="EMBL" id="MED6254395.1"/>
    </source>
</evidence>